<proteinExistence type="predicted"/>
<keyword evidence="2" id="KW-1185">Reference proteome</keyword>
<evidence type="ECO:0000313" key="2">
    <source>
        <dbReference type="Proteomes" id="UP000199207"/>
    </source>
</evidence>
<evidence type="ECO:0008006" key="3">
    <source>
        <dbReference type="Google" id="ProtNLM"/>
    </source>
</evidence>
<name>A0A1I1MZL9_9ACTN</name>
<dbReference type="EMBL" id="FOLM01000007">
    <property type="protein sequence ID" value="SFC88688.1"/>
    <property type="molecule type" value="Genomic_DNA"/>
</dbReference>
<dbReference type="AlphaFoldDB" id="A0A1I1MZL9"/>
<dbReference type="STRING" id="910347.SAMN05421773_10755"/>
<dbReference type="SUPFAM" id="SSF55729">
    <property type="entry name" value="Acyl-CoA N-acyltransferases (Nat)"/>
    <property type="match status" value="1"/>
</dbReference>
<dbReference type="OrthoDB" id="3618747at2"/>
<dbReference type="Proteomes" id="UP000199207">
    <property type="component" value="Unassembled WGS sequence"/>
</dbReference>
<protein>
    <recommendedName>
        <fullName evidence="3">N-acetyltransferase domain-containing protein</fullName>
    </recommendedName>
</protein>
<dbReference type="Gene3D" id="3.40.630.30">
    <property type="match status" value="1"/>
</dbReference>
<accession>A0A1I1MZL9</accession>
<sequence>MTRLRGYRGTDRGLLAGPWLPGELLGLPVAGRPPLAEPAAVAEPDGTEGGPDELCIVPDTGFVRWTGIDWVNRRARLEIGLHRRPDDLPGLLAAAVEHGFHGLNLHRLYGWVTPAAQPPAAALAACGFRREAVAPEGMWFDGRAVDREIWGAVRRD</sequence>
<dbReference type="InterPro" id="IPR016181">
    <property type="entry name" value="Acyl_CoA_acyltransferase"/>
</dbReference>
<reference evidence="1 2" key="1">
    <citation type="submission" date="2016-10" db="EMBL/GenBank/DDBJ databases">
        <authorList>
            <person name="de Groot N.N."/>
        </authorList>
    </citation>
    <scope>NUCLEOTIDE SEQUENCE [LARGE SCALE GENOMIC DNA]</scope>
    <source>
        <strain evidence="1 2">CGMCC 4.5739</strain>
    </source>
</reference>
<dbReference type="RefSeq" id="WP_093839187.1">
    <property type="nucleotide sequence ID" value="NZ_FOLM01000007.1"/>
</dbReference>
<evidence type="ECO:0000313" key="1">
    <source>
        <dbReference type="EMBL" id="SFC88688.1"/>
    </source>
</evidence>
<organism evidence="1 2">
    <name type="scientific">Streptomyces aidingensis</name>
    <dbReference type="NCBI Taxonomy" id="910347"/>
    <lineage>
        <taxon>Bacteria</taxon>
        <taxon>Bacillati</taxon>
        <taxon>Actinomycetota</taxon>
        <taxon>Actinomycetes</taxon>
        <taxon>Kitasatosporales</taxon>
        <taxon>Streptomycetaceae</taxon>
        <taxon>Streptomyces</taxon>
    </lineage>
</organism>
<gene>
    <name evidence="1" type="ORF">SAMN05421773_10755</name>
</gene>